<evidence type="ECO:0000256" key="1">
    <source>
        <dbReference type="SAM" id="MobiDB-lite"/>
    </source>
</evidence>
<proteinExistence type="predicted"/>
<evidence type="ECO:0000313" key="4">
    <source>
        <dbReference type="Proteomes" id="UP000596083"/>
    </source>
</evidence>
<evidence type="ECO:0000259" key="2">
    <source>
        <dbReference type="Pfam" id="PF13401"/>
    </source>
</evidence>
<feature type="compositionally biased region" description="Low complexity" evidence="1">
    <location>
        <begin position="308"/>
        <end position="322"/>
    </location>
</feature>
<organism evidence="3 4">
    <name type="scientific">Martelella lutilitoris</name>
    <dbReference type="NCBI Taxonomy" id="2583532"/>
    <lineage>
        <taxon>Bacteria</taxon>
        <taxon>Pseudomonadati</taxon>
        <taxon>Pseudomonadota</taxon>
        <taxon>Alphaproteobacteria</taxon>
        <taxon>Hyphomicrobiales</taxon>
        <taxon>Aurantimonadaceae</taxon>
        <taxon>Martelella</taxon>
    </lineage>
</organism>
<feature type="compositionally biased region" description="Basic residues" evidence="1">
    <location>
        <begin position="334"/>
        <end position="343"/>
    </location>
</feature>
<keyword evidence="3" id="KW-0547">Nucleotide-binding</keyword>
<feature type="region of interest" description="Disordered" evidence="1">
    <location>
        <begin position="306"/>
        <end position="343"/>
    </location>
</feature>
<gene>
    <name evidence="3" type="ORF">JET14_17255</name>
</gene>
<dbReference type="Proteomes" id="UP000596083">
    <property type="component" value="Chromosome"/>
</dbReference>
<dbReference type="SUPFAM" id="SSF52540">
    <property type="entry name" value="P-loop containing nucleoside triphosphate hydrolases"/>
    <property type="match status" value="1"/>
</dbReference>
<evidence type="ECO:0000313" key="3">
    <source>
        <dbReference type="EMBL" id="QQM30015.1"/>
    </source>
</evidence>
<dbReference type="GO" id="GO:0016887">
    <property type="term" value="F:ATP hydrolysis activity"/>
    <property type="evidence" value="ECO:0007669"/>
    <property type="project" value="InterPro"/>
</dbReference>
<dbReference type="GO" id="GO:0005524">
    <property type="term" value="F:ATP binding"/>
    <property type="evidence" value="ECO:0007669"/>
    <property type="project" value="UniProtKB-KW"/>
</dbReference>
<sequence>MAELHTSKAPVTADWILQRYMMSPWDNSFYERLGFVLKRDETGKLLPEPKRFQNESMGIAVTAPGREGKTFLVQQVLERLFGEAIDVETSSRQIAYCRLRTDATIKSAYMDICRSTGFEVKNPKLTRAAANDLAMHRLKLAGVKIVVLDEVHNLLRSKSEPVNLFLKTLLQDGGGVCLIVIGTEKLRNFIYDMPENEELAGRLLDFRLDPFSRKQAIDLIALAVSKYAESAKLKLARSITRDVYFHDRIYDGCRGSYGRCMRLIATSIIQALEQGASSLDLADFEAVFDLQFLHFNSENPFRADYQPSSVTSSSVSDLTQLSGDMDDGSSPPKTRGRKRRGKK</sequence>
<keyword evidence="3" id="KW-0067">ATP-binding</keyword>
<accession>A0A7T7HIV4</accession>
<dbReference type="AlphaFoldDB" id="A0A7T7HIV4"/>
<dbReference type="KEGG" id="mlut:JET14_17255"/>
<feature type="domain" description="ORC1/DEAH AAA+ ATPase" evidence="2">
    <location>
        <begin position="59"/>
        <end position="188"/>
    </location>
</feature>
<dbReference type="Pfam" id="PF13401">
    <property type="entry name" value="AAA_22"/>
    <property type="match status" value="1"/>
</dbReference>
<reference evidence="3 4" key="1">
    <citation type="submission" date="2020-12" db="EMBL/GenBank/DDBJ databases">
        <authorList>
            <person name="Zheng R.K."/>
            <person name="Sun C.M."/>
        </authorList>
    </citation>
    <scope>NUCLEOTIDE SEQUENCE [LARGE SCALE GENOMIC DNA]</scope>
    <source>
        <strain evidence="3 4">ZRK001</strain>
    </source>
</reference>
<protein>
    <submittedName>
        <fullName evidence="3">ATP-binding protein</fullName>
    </submittedName>
</protein>
<name>A0A7T7HIV4_9HYPH</name>
<dbReference type="InterPro" id="IPR049945">
    <property type="entry name" value="AAA_22"/>
</dbReference>
<dbReference type="InterPro" id="IPR027417">
    <property type="entry name" value="P-loop_NTPase"/>
</dbReference>
<dbReference type="RefSeq" id="WP_200335110.1">
    <property type="nucleotide sequence ID" value="NZ_CP066786.1"/>
</dbReference>
<dbReference type="EMBL" id="CP066786">
    <property type="protein sequence ID" value="QQM30015.1"/>
    <property type="molecule type" value="Genomic_DNA"/>
</dbReference>
<dbReference type="Gene3D" id="3.40.50.300">
    <property type="entry name" value="P-loop containing nucleotide triphosphate hydrolases"/>
    <property type="match status" value="1"/>
</dbReference>